<dbReference type="InterPro" id="IPR001100">
    <property type="entry name" value="Pyr_nuc-diS_OxRdtase"/>
</dbReference>
<dbReference type="InterPro" id="IPR023753">
    <property type="entry name" value="FAD/NAD-binding_dom"/>
</dbReference>
<evidence type="ECO:0000256" key="13">
    <source>
        <dbReference type="PIRSR" id="PIRSR000350-4"/>
    </source>
</evidence>
<keyword evidence="7 12" id="KW-0520">NAD</keyword>
<comment type="cofactor">
    <cofactor evidence="12 14">
        <name>FAD</name>
        <dbReference type="ChEBI" id="CHEBI:57692"/>
    </cofactor>
    <text evidence="12 14">Binds 1 FAD per subunit.</text>
</comment>
<dbReference type="InterPro" id="IPR016156">
    <property type="entry name" value="FAD/NAD-linked_Rdtase_dimer_sf"/>
</dbReference>
<evidence type="ECO:0000256" key="2">
    <source>
        <dbReference type="ARBA" id="ARBA00012608"/>
    </source>
</evidence>
<dbReference type="Pfam" id="PF07992">
    <property type="entry name" value="Pyr_redox_2"/>
    <property type="match status" value="1"/>
</dbReference>
<accession>A0A173Y182</accession>
<feature type="binding site" evidence="12">
    <location>
        <position position="310"/>
    </location>
    <ligand>
        <name>FAD</name>
        <dbReference type="ChEBI" id="CHEBI:57692"/>
    </ligand>
</feature>
<feature type="binding site" evidence="12">
    <location>
        <position position="268"/>
    </location>
    <ligand>
        <name>NAD(+)</name>
        <dbReference type="ChEBI" id="CHEBI:57540"/>
    </ligand>
</feature>
<evidence type="ECO:0000256" key="8">
    <source>
        <dbReference type="ARBA" id="ARBA00023157"/>
    </source>
</evidence>
<keyword evidence="8" id="KW-1015">Disulfide bond</keyword>
<dbReference type="PRINTS" id="PR00368">
    <property type="entry name" value="FADPNR"/>
</dbReference>
<evidence type="ECO:0000256" key="10">
    <source>
        <dbReference type="ARBA" id="ARBA00049187"/>
    </source>
</evidence>
<evidence type="ECO:0000256" key="1">
    <source>
        <dbReference type="ARBA" id="ARBA00007532"/>
    </source>
</evidence>
<dbReference type="EC" id="1.8.1.4" evidence="2 14"/>
<evidence type="ECO:0000259" key="16">
    <source>
        <dbReference type="Pfam" id="PF07992"/>
    </source>
</evidence>
<evidence type="ECO:0000256" key="14">
    <source>
        <dbReference type="RuleBase" id="RU003692"/>
    </source>
</evidence>
<feature type="binding site" evidence="12">
    <location>
        <position position="51"/>
    </location>
    <ligand>
        <name>FAD</name>
        <dbReference type="ChEBI" id="CHEBI:57692"/>
    </ligand>
</feature>
<dbReference type="InterPro" id="IPR050151">
    <property type="entry name" value="Class-I_Pyr_Nuc-Dis_Oxidored"/>
</dbReference>
<reference evidence="17 18" key="1">
    <citation type="submission" date="2015-09" db="EMBL/GenBank/DDBJ databases">
        <authorList>
            <consortium name="Pathogen Informatics"/>
        </authorList>
    </citation>
    <scope>NUCLEOTIDE SEQUENCE [LARGE SCALE GENOMIC DNA]</scope>
    <source>
        <strain evidence="17 18">2789STDY5608850</strain>
    </source>
</reference>
<comment type="catalytic activity">
    <reaction evidence="10 14">
        <text>N(6)-[(R)-dihydrolipoyl]-L-lysyl-[protein] + NAD(+) = N(6)-[(R)-lipoyl]-L-lysyl-[protein] + NADH + H(+)</text>
        <dbReference type="Rhea" id="RHEA:15045"/>
        <dbReference type="Rhea" id="RHEA-COMP:10474"/>
        <dbReference type="Rhea" id="RHEA-COMP:10475"/>
        <dbReference type="ChEBI" id="CHEBI:15378"/>
        <dbReference type="ChEBI" id="CHEBI:57540"/>
        <dbReference type="ChEBI" id="CHEBI:57945"/>
        <dbReference type="ChEBI" id="CHEBI:83099"/>
        <dbReference type="ChEBI" id="CHEBI:83100"/>
        <dbReference type="EC" id="1.8.1.4"/>
    </reaction>
</comment>
<dbReference type="InterPro" id="IPR012999">
    <property type="entry name" value="Pyr_OxRdtase_I_AS"/>
</dbReference>
<dbReference type="GO" id="GO:0005737">
    <property type="term" value="C:cytoplasm"/>
    <property type="evidence" value="ECO:0007669"/>
    <property type="project" value="UniProtKB-ARBA"/>
</dbReference>
<name>A0A173Y182_9FIRM</name>
<dbReference type="GO" id="GO:0050660">
    <property type="term" value="F:flavin adenine dinucleotide binding"/>
    <property type="evidence" value="ECO:0007669"/>
    <property type="project" value="InterPro"/>
</dbReference>
<organism evidence="17 18">
    <name type="scientific">Hungatella hathewayi</name>
    <dbReference type="NCBI Taxonomy" id="154046"/>
    <lineage>
        <taxon>Bacteria</taxon>
        <taxon>Bacillati</taxon>
        <taxon>Bacillota</taxon>
        <taxon>Clostridia</taxon>
        <taxon>Lachnospirales</taxon>
        <taxon>Lachnospiraceae</taxon>
        <taxon>Hungatella</taxon>
    </lineage>
</organism>
<dbReference type="InterPro" id="IPR004099">
    <property type="entry name" value="Pyr_nucl-diS_OxRdtase_dimer"/>
</dbReference>
<feature type="binding site" evidence="12">
    <location>
        <position position="200"/>
    </location>
    <ligand>
        <name>NAD(+)</name>
        <dbReference type="ChEBI" id="CHEBI:57540"/>
    </ligand>
</feature>
<dbReference type="RefSeq" id="WP_055652918.1">
    <property type="nucleotide sequence ID" value="NZ_CABIXC010000001.1"/>
</dbReference>
<dbReference type="PROSITE" id="PS00076">
    <property type="entry name" value="PYRIDINE_REDOX_1"/>
    <property type="match status" value="1"/>
</dbReference>
<dbReference type="AlphaFoldDB" id="A0A173Y182"/>
<dbReference type="Gene3D" id="3.30.390.30">
    <property type="match status" value="1"/>
</dbReference>
<evidence type="ECO:0000313" key="17">
    <source>
        <dbReference type="EMBL" id="CUN56655.1"/>
    </source>
</evidence>
<proteinExistence type="inferred from homology"/>
<evidence type="ECO:0000256" key="6">
    <source>
        <dbReference type="ARBA" id="ARBA00023002"/>
    </source>
</evidence>
<dbReference type="PRINTS" id="PR00411">
    <property type="entry name" value="PNDRDTASEI"/>
</dbReference>
<keyword evidence="12" id="KW-0547">Nucleotide-binding</keyword>
<dbReference type="PIRSF" id="PIRSF000350">
    <property type="entry name" value="Mercury_reductase_MerA"/>
    <property type="match status" value="1"/>
</dbReference>
<feature type="domain" description="FAD/NAD(P)-binding" evidence="16">
    <location>
        <begin position="5"/>
        <end position="325"/>
    </location>
</feature>
<evidence type="ECO:0000259" key="15">
    <source>
        <dbReference type="Pfam" id="PF02852"/>
    </source>
</evidence>
<dbReference type="Gene3D" id="3.50.50.60">
    <property type="entry name" value="FAD/NAD(P)-binding domain"/>
    <property type="match status" value="2"/>
</dbReference>
<keyword evidence="4 14" id="KW-0285">Flavoprotein</keyword>
<comment type="similarity">
    <text evidence="1 14">Belongs to the class-I pyridine nucleotide-disulfide oxidoreductase family.</text>
</comment>
<dbReference type="Proteomes" id="UP000095651">
    <property type="component" value="Unassembled WGS sequence"/>
</dbReference>
<feature type="active site" description="Proton acceptor" evidence="11">
    <location>
        <position position="442"/>
    </location>
</feature>
<evidence type="ECO:0000256" key="11">
    <source>
        <dbReference type="PIRSR" id="PIRSR000350-2"/>
    </source>
</evidence>
<feature type="domain" description="Pyridine nucleotide-disulphide oxidoreductase dimerisation" evidence="15">
    <location>
        <begin position="344"/>
        <end position="453"/>
    </location>
</feature>
<evidence type="ECO:0000256" key="3">
    <source>
        <dbReference type="ARBA" id="ARBA00016961"/>
    </source>
</evidence>
<sequence length="458" mass="49084">MEKHYDLVVIGAGPGGYMTALYASKAGKRTAVIERSHVGGTCLNCGCIPTKTYLHTTGLYREVKKTEAAGLHTEGLRVSMEELKKRKDAVVEELRAGIEKQLAAAKIDLYRGTGVVCGEHLVKVMPGEEEVTADYILLAAGSEPSSLPIPGMDLPGVKNSTQMLEEECVPDRLVIIGGGVIGMEFATVYNDLGCQVTVLEAMDKILPGMDKEISQNLKMIMKKRGVDIHTGAMVSSVDKMGDGTYLCRYTEKEKKCEATAALILSAVGRRPLSRGLFSEDMQERIEMERGRVLVNERYETSVPGIYAIGDLIGGVCLAHVAAAEGCQAASAMFPELKGKDMTVIPSCVYTDPEIACAGLTADEAKAAGIDTATGKYIMSVNGKSVLSMQDRGFLKIVSEKETGRILGAQLMCARATDMIGELELAISKRLTAEDLAAVIMPHPTFCEGIGEAAESILM</sequence>
<dbReference type="InterPro" id="IPR006258">
    <property type="entry name" value="Lipoamide_DH"/>
</dbReference>
<gene>
    <name evidence="17" type="primary">pdhD_1</name>
    <name evidence="17" type="ORF">ERS852407_00580</name>
</gene>
<dbReference type="FunFam" id="3.30.390.30:FF:000001">
    <property type="entry name" value="Dihydrolipoyl dehydrogenase"/>
    <property type="match status" value="1"/>
</dbReference>
<dbReference type="GO" id="GO:0006103">
    <property type="term" value="P:2-oxoglutarate metabolic process"/>
    <property type="evidence" value="ECO:0007669"/>
    <property type="project" value="TreeGrafter"/>
</dbReference>
<dbReference type="Pfam" id="PF02852">
    <property type="entry name" value="Pyr_redox_dim"/>
    <property type="match status" value="1"/>
</dbReference>
<evidence type="ECO:0000256" key="12">
    <source>
        <dbReference type="PIRSR" id="PIRSR000350-3"/>
    </source>
</evidence>
<keyword evidence="6 14" id="KW-0560">Oxidoreductase</keyword>
<evidence type="ECO:0000256" key="7">
    <source>
        <dbReference type="ARBA" id="ARBA00023027"/>
    </source>
</evidence>
<dbReference type="EMBL" id="CYZE01000001">
    <property type="protein sequence ID" value="CUN56655.1"/>
    <property type="molecule type" value="Genomic_DNA"/>
</dbReference>
<dbReference type="GO" id="GO:0004148">
    <property type="term" value="F:dihydrolipoyl dehydrogenase (NADH) activity"/>
    <property type="evidence" value="ECO:0007669"/>
    <property type="project" value="UniProtKB-EC"/>
</dbReference>
<dbReference type="InterPro" id="IPR036188">
    <property type="entry name" value="FAD/NAD-bd_sf"/>
</dbReference>
<dbReference type="NCBIfam" id="TIGR01350">
    <property type="entry name" value="lipoamide_DH"/>
    <property type="match status" value="1"/>
</dbReference>
<feature type="disulfide bond" description="Redox-active" evidence="13">
    <location>
        <begin position="42"/>
        <end position="47"/>
    </location>
</feature>
<evidence type="ECO:0000256" key="5">
    <source>
        <dbReference type="ARBA" id="ARBA00022827"/>
    </source>
</evidence>
<evidence type="ECO:0000256" key="9">
    <source>
        <dbReference type="ARBA" id="ARBA00023284"/>
    </source>
</evidence>
<evidence type="ECO:0000256" key="4">
    <source>
        <dbReference type="ARBA" id="ARBA00022630"/>
    </source>
</evidence>
<dbReference type="PANTHER" id="PTHR22912:SF151">
    <property type="entry name" value="DIHYDROLIPOYL DEHYDROGENASE, MITOCHONDRIAL"/>
    <property type="match status" value="1"/>
</dbReference>
<comment type="miscellaneous">
    <text evidence="14">The active site is a redox-active disulfide bond.</text>
</comment>
<dbReference type="PANTHER" id="PTHR22912">
    <property type="entry name" value="DISULFIDE OXIDOREDUCTASE"/>
    <property type="match status" value="1"/>
</dbReference>
<protein>
    <recommendedName>
        <fullName evidence="3 14">Dihydrolipoyl dehydrogenase</fullName>
        <ecNumber evidence="2 14">1.8.1.4</ecNumber>
    </recommendedName>
</protein>
<dbReference type="SUPFAM" id="SSF51905">
    <property type="entry name" value="FAD/NAD(P)-binding domain"/>
    <property type="match status" value="1"/>
</dbReference>
<feature type="binding site" evidence="12">
    <location>
        <position position="114"/>
    </location>
    <ligand>
        <name>FAD</name>
        <dbReference type="ChEBI" id="CHEBI:57692"/>
    </ligand>
</feature>
<feature type="binding site" evidence="12">
    <location>
        <begin position="177"/>
        <end position="184"/>
    </location>
    <ligand>
        <name>NAD(+)</name>
        <dbReference type="ChEBI" id="CHEBI:57540"/>
    </ligand>
</feature>
<keyword evidence="5 12" id="KW-0274">FAD</keyword>
<dbReference type="SUPFAM" id="SSF55424">
    <property type="entry name" value="FAD/NAD-linked reductases, dimerisation (C-terminal) domain"/>
    <property type="match status" value="1"/>
</dbReference>
<evidence type="ECO:0000313" key="18">
    <source>
        <dbReference type="Proteomes" id="UP000095651"/>
    </source>
</evidence>
<keyword evidence="9 14" id="KW-0676">Redox-active center</keyword>